<evidence type="ECO:0000256" key="1">
    <source>
        <dbReference type="ARBA" id="ARBA00010040"/>
    </source>
</evidence>
<evidence type="ECO:0000313" key="6">
    <source>
        <dbReference type="Proteomes" id="UP000789405"/>
    </source>
</evidence>
<name>A0A9N9K4U3_9GLOM</name>
<dbReference type="SUPFAM" id="SSF53474">
    <property type="entry name" value="alpha/beta-Hydrolases"/>
    <property type="match status" value="1"/>
</dbReference>
<keyword evidence="2" id="KW-0378">Hydrolase</keyword>
<evidence type="ECO:0000259" key="4">
    <source>
        <dbReference type="Pfam" id="PF00326"/>
    </source>
</evidence>
<comment type="caution">
    <text evidence="5">The sequence shown here is derived from an EMBL/GenBank/DDBJ whole genome shotgun (WGS) entry which is preliminary data.</text>
</comment>
<evidence type="ECO:0000256" key="3">
    <source>
        <dbReference type="ARBA" id="ARBA00032829"/>
    </source>
</evidence>
<keyword evidence="6" id="KW-1185">Reference proteome</keyword>
<feature type="non-terminal residue" evidence="5">
    <location>
        <position position="186"/>
    </location>
</feature>
<dbReference type="InterPro" id="IPR001375">
    <property type="entry name" value="Peptidase_S9_cat"/>
</dbReference>
<dbReference type="PANTHER" id="PTHR42776:SF4">
    <property type="entry name" value="ACYLAMINO-ACID-RELEASING ENZYME"/>
    <property type="match status" value="1"/>
</dbReference>
<evidence type="ECO:0000313" key="5">
    <source>
        <dbReference type="EMBL" id="CAG8810341.1"/>
    </source>
</evidence>
<evidence type="ECO:0000256" key="2">
    <source>
        <dbReference type="ARBA" id="ARBA00022801"/>
    </source>
</evidence>
<organism evidence="5 6">
    <name type="scientific">Dentiscutata erythropus</name>
    <dbReference type="NCBI Taxonomy" id="1348616"/>
    <lineage>
        <taxon>Eukaryota</taxon>
        <taxon>Fungi</taxon>
        <taxon>Fungi incertae sedis</taxon>
        <taxon>Mucoromycota</taxon>
        <taxon>Glomeromycotina</taxon>
        <taxon>Glomeromycetes</taxon>
        <taxon>Diversisporales</taxon>
        <taxon>Gigasporaceae</taxon>
        <taxon>Dentiscutata</taxon>
    </lineage>
</organism>
<dbReference type="GO" id="GO:0006508">
    <property type="term" value="P:proteolysis"/>
    <property type="evidence" value="ECO:0007669"/>
    <property type="project" value="InterPro"/>
</dbReference>
<dbReference type="EMBL" id="CAJVPY010046213">
    <property type="protein sequence ID" value="CAG8810341.1"/>
    <property type="molecule type" value="Genomic_DNA"/>
</dbReference>
<comment type="similarity">
    <text evidence="1">Belongs to the peptidase S9C family.</text>
</comment>
<dbReference type="Proteomes" id="UP000789405">
    <property type="component" value="Unassembled WGS sequence"/>
</dbReference>
<dbReference type="InterPro" id="IPR029058">
    <property type="entry name" value="AB_hydrolase_fold"/>
</dbReference>
<dbReference type="OrthoDB" id="43744at2759"/>
<accession>A0A9N9K4U3</accession>
<dbReference type="Pfam" id="PF00326">
    <property type="entry name" value="Peptidase_S9"/>
    <property type="match status" value="1"/>
</dbReference>
<gene>
    <name evidence="5" type="ORF">DERYTH_LOCUS25281</name>
</gene>
<feature type="non-terminal residue" evidence="5">
    <location>
        <position position="1"/>
    </location>
</feature>
<reference evidence="5" key="1">
    <citation type="submission" date="2021-06" db="EMBL/GenBank/DDBJ databases">
        <authorList>
            <person name="Kallberg Y."/>
            <person name="Tangrot J."/>
            <person name="Rosling A."/>
        </authorList>
    </citation>
    <scope>NUCLEOTIDE SEQUENCE</scope>
    <source>
        <strain evidence="5">MA453B</strain>
    </source>
</reference>
<dbReference type="Gene3D" id="3.40.50.1820">
    <property type="entry name" value="alpha/beta hydrolase"/>
    <property type="match status" value="1"/>
</dbReference>
<dbReference type="AlphaFoldDB" id="A0A9N9K4U3"/>
<feature type="domain" description="Peptidase S9 prolyl oligopeptidase catalytic" evidence="4">
    <location>
        <begin position="115"/>
        <end position="184"/>
    </location>
</feature>
<protein>
    <recommendedName>
        <fullName evidence="3">Dipeptidyl-peptidase V</fullName>
    </recommendedName>
</protein>
<dbReference type="PANTHER" id="PTHR42776">
    <property type="entry name" value="SERINE PEPTIDASE S9 FAMILY MEMBER"/>
    <property type="match status" value="1"/>
</dbReference>
<proteinExistence type="inferred from homology"/>
<sequence length="186" mass="20513">RRTILALNLTTGRDGCGGDEIIQNLTLTGSWTLLNVWKNYVIAIQGFPNKFYQLNLGVITGLNNEKGLKINWTVIDQPNVVEDVIPHGGPHSVSVIEIKLYIQTLVYLGYSLIEDYVESLIGKIGHLEIEEVQTTVKYFVEKNYADPNAIALIGGSHGGFISGHLVGKFPDFYKACILNNPVLNIG</sequence>
<dbReference type="GO" id="GO:0004252">
    <property type="term" value="F:serine-type endopeptidase activity"/>
    <property type="evidence" value="ECO:0007669"/>
    <property type="project" value="TreeGrafter"/>
</dbReference>